<keyword evidence="3" id="KW-1003">Cell membrane</keyword>
<reference evidence="13" key="1">
    <citation type="submission" date="2020-12" db="EMBL/GenBank/DDBJ databases">
        <title>Marinomonas arctica sp. nov., a psychrotolerant bacterium isolated from the Arctic.</title>
        <authorList>
            <person name="Zhang Y."/>
        </authorList>
    </citation>
    <scope>NUCLEOTIDE SEQUENCE</scope>
    <source>
        <strain evidence="13">C1424</strain>
    </source>
</reference>
<evidence type="ECO:0000256" key="11">
    <source>
        <dbReference type="SAM" id="Phobius"/>
    </source>
</evidence>
<comment type="caution">
    <text evidence="13">The sequence shown here is derived from an EMBL/GenBank/DDBJ whole genome shotgun (WGS) entry which is preliminary data.</text>
</comment>
<sequence length="170" mass="18798">MDHQSGFSLLELICVLAILSILAYVGSSQLLTVSQDSKDKKSLTADIKALSEALLQARQLAVASGEESFVCGGDNCSGNWSSGLRLYQASRDLGEEKEYRQITFEAPLQVSWRGFPANKKQIEYQPNGLSGYQNGTFLFCLGRWQGSLVLNQSGRFYIADTRRQEGEDCL</sequence>
<keyword evidence="7 11" id="KW-1133">Transmembrane helix</keyword>
<evidence type="ECO:0000313" key="13">
    <source>
        <dbReference type="EMBL" id="MBJ7539106.1"/>
    </source>
</evidence>
<dbReference type="RefSeq" id="WP_199469512.1">
    <property type="nucleotide sequence ID" value="NZ_JAEMNX010000021.1"/>
</dbReference>
<dbReference type="GO" id="GO:0005886">
    <property type="term" value="C:plasma membrane"/>
    <property type="evidence" value="ECO:0007669"/>
    <property type="project" value="UniProtKB-SubCell"/>
</dbReference>
<evidence type="ECO:0000256" key="10">
    <source>
        <dbReference type="ARBA" id="ARBA00030775"/>
    </source>
</evidence>
<dbReference type="InterPro" id="IPR012902">
    <property type="entry name" value="N_methyl_site"/>
</dbReference>
<evidence type="ECO:0000313" key="14">
    <source>
        <dbReference type="Proteomes" id="UP000628710"/>
    </source>
</evidence>
<dbReference type="InterPro" id="IPR045584">
    <property type="entry name" value="Pilin-like"/>
</dbReference>
<dbReference type="Proteomes" id="UP000628710">
    <property type="component" value="Unassembled WGS sequence"/>
</dbReference>
<keyword evidence="5" id="KW-0997">Cell inner membrane</keyword>
<evidence type="ECO:0000256" key="8">
    <source>
        <dbReference type="ARBA" id="ARBA00023136"/>
    </source>
</evidence>
<dbReference type="GO" id="GO:0015627">
    <property type="term" value="C:type II protein secretion system complex"/>
    <property type="evidence" value="ECO:0007669"/>
    <property type="project" value="InterPro"/>
</dbReference>
<evidence type="ECO:0000256" key="9">
    <source>
        <dbReference type="ARBA" id="ARBA00025772"/>
    </source>
</evidence>
<gene>
    <name evidence="13" type="ORF">I8J31_15625</name>
</gene>
<evidence type="ECO:0000256" key="1">
    <source>
        <dbReference type="ARBA" id="ARBA00004377"/>
    </source>
</evidence>
<dbReference type="GO" id="GO:0015628">
    <property type="term" value="P:protein secretion by the type II secretion system"/>
    <property type="evidence" value="ECO:0007669"/>
    <property type="project" value="InterPro"/>
</dbReference>
<dbReference type="SUPFAM" id="SSF54523">
    <property type="entry name" value="Pili subunits"/>
    <property type="match status" value="1"/>
</dbReference>
<evidence type="ECO:0000256" key="5">
    <source>
        <dbReference type="ARBA" id="ARBA00022519"/>
    </source>
</evidence>
<dbReference type="EMBL" id="JAEMNX010000021">
    <property type="protein sequence ID" value="MBJ7539106.1"/>
    <property type="molecule type" value="Genomic_DNA"/>
</dbReference>
<keyword evidence="4" id="KW-0488">Methylation</keyword>
<name>A0A934JVG4_9GAMM</name>
<keyword evidence="14" id="KW-1185">Reference proteome</keyword>
<accession>A0A934JVG4</accession>
<dbReference type="Pfam" id="PF07963">
    <property type="entry name" value="N_methyl"/>
    <property type="match status" value="1"/>
</dbReference>
<evidence type="ECO:0000259" key="12">
    <source>
        <dbReference type="Pfam" id="PF12019"/>
    </source>
</evidence>
<dbReference type="Gene3D" id="3.55.40.10">
    <property type="entry name" value="minor pseudopilin epsh domain"/>
    <property type="match status" value="1"/>
</dbReference>
<protein>
    <recommendedName>
        <fullName evidence="2">Type II secretion system protein H</fullName>
    </recommendedName>
    <alternativeName>
        <fullName evidence="10">General secretion pathway protein H</fullName>
    </alternativeName>
</protein>
<evidence type="ECO:0000256" key="2">
    <source>
        <dbReference type="ARBA" id="ARBA00021549"/>
    </source>
</evidence>
<feature type="domain" description="General secretion pathway GspH" evidence="12">
    <location>
        <begin position="49"/>
        <end position="154"/>
    </location>
</feature>
<keyword evidence="8 11" id="KW-0472">Membrane</keyword>
<dbReference type="AlphaFoldDB" id="A0A934JVG4"/>
<organism evidence="13 14">
    <name type="scientific">Marinomonas transparens</name>
    <dbReference type="NCBI Taxonomy" id="2795388"/>
    <lineage>
        <taxon>Bacteria</taxon>
        <taxon>Pseudomonadati</taxon>
        <taxon>Pseudomonadota</taxon>
        <taxon>Gammaproteobacteria</taxon>
        <taxon>Oceanospirillales</taxon>
        <taxon>Oceanospirillaceae</taxon>
        <taxon>Marinomonas</taxon>
    </lineage>
</organism>
<evidence type="ECO:0000256" key="3">
    <source>
        <dbReference type="ARBA" id="ARBA00022475"/>
    </source>
</evidence>
<feature type="transmembrane region" description="Helical" evidence="11">
    <location>
        <begin position="6"/>
        <end position="25"/>
    </location>
</feature>
<evidence type="ECO:0000256" key="6">
    <source>
        <dbReference type="ARBA" id="ARBA00022692"/>
    </source>
</evidence>
<comment type="subcellular location">
    <subcellularLocation>
        <location evidence="1">Cell inner membrane</location>
        <topology evidence="1">Single-pass membrane protein</topology>
    </subcellularLocation>
</comment>
<dbReference type="Pfam" id="PF12019">
    <property type="entry name" value="GspH"/>
    <property type="match status" value="1"/>
</dbReference>
<dbReference type="NCBIfam" id="TIGR02532">
    <property type="entry name" value="IV_pilin_GFxxxE"/>
    <property type="match status" value="1"/>
</dbReference>
<evidence type="ECO:0000256" key="7">
    <source>
        <dbReference type="ARBA" id="ARBA00022989"/>
    </source>
</evidence>
<proteinExistence type="inferred from homology"/>
<keyword evidence="6 11" id="KW-0812">Transmembrane</keyword>
<dbReference type="InterPro" id="IPR022346">
    <property type="entry name" value="T2SS_GspH"/>
</dbReference>
<evidence type="ECO:0000256" key="4">
    <source>
        <dbReference type="ARBA" id="ARBA00022481"/>
    </source>
</evidence>
<comment type="similarity">
    <text evidence="9">Belongs to the GSP H family.</text>
</comment>